<gene>
    <name evidence="5" type="ORF">ACFSCZ_16710</name>
</gene>
<keyword evidence="6" id="KW-1185">Reference proteome</keyword>
<dbReference type="InterPro" id="IPR036388">
    <property type="entry name" value="WH-like_DNA-bd_sf"/>
</dbReference>
<dbReference type="InterPro" id="IPR011663">
    <property type="entry name" value="UTRA"/>
</dbReference>
<accession>A0ABW4KNF6</accession>
<dbReference type="Gene3D" id="3.40.1410.10">
    <property type="entry name" value="Chorismate lyase-like"/>
    <property type="match status" value="1"/>
</dbReference>
<name>A0ABW4KNF6_9BACI</name>
<dbReference type="Gene3D" id="1.10.10.10">
    <property type="entry name" value="Winged helix-like DNA-binding domain superfamily/Winged helix DNA-binding domain"/>
    <property type="match status" value="1"/>
</dbReference>
<evidence type="ECO:0000256" key="2">
    <source>
        <dbReference type="ARBA" id="ARBA00023125"/>
    </source>
</evidence>
<proteinExistence type="predicted"/>
<dbReference type="Pfam" id="PF00392">
    <property type="entry name" value="GntR"/>
    <property type="match status" value="1"/>
</dbReference>
<dbReference type="SMART" id="SM00866">
    <property type="entry name" value="UTRA"/>
    <property type="match status" value="1"/>
</dbReference>
<protein>
    <submittedName>
        <fullName evidence="5">GntR family transcriptional regulator</fullName>
    </submittedName>
</protein>
<evidence type="ECO:0000256" key="1">
    <source>
        <dbReference type="ARBA" id="ARBA00023015"/>
    </source>
</evidence>
<dbReference type="CDD" id="cd07377">
    <property type="entry name" value="WHTH_GntR"/>
    <property type="match status" value="1"/>
</dbReference>
<dbReference type="InterPro" id="IPR000524">
    <property type="entry name" value="Tscrpt_reg_HTH_GntR"/>
</dbReference>
<feature type="domain" description="HTH gntR-type" evidence="4">
    <location>
        <begin position="9"/>
        <end position="77"/>
    </location>
</feature>
<dbReference type="PANTHER" id="PTHR44846:SF1">
    <property type="entry name" value="MANNOSYL-D-GLYCERATE TRANSPORT_METABOLISM SYSTEM REPRESSOR MNGR-RELATED"/>
    <property type="match status" value="1"/>
</dbReference>
<organism evidence="5 6">
    <name type="scientific">Siminovitchia sediminis</name>
    <dbReference type="NCBI Taxonomy" id="1274353"/>
    <lineage>
        <taxon>Bacteria</taxon>
        <taxon>Bacillati</taxon>
        <taxon>Bacillota</taxon>
        <taxon>Bacilli</taxon>
        <taxon>Bacillales</taxon>
        <taxon>Bacillaceae</taxon>
        <taxon>Siminovitchia</taxon>
    </lineage>
</organism>
<dbReference type="EMBL" id="JBHUEO010000072">
    <property type="protein sequence ID" value="MFD1708356.1"/>
    <property type="molecule type" value="Genomic_DNA"/>
</dbReference>
<dbReference type="InterPro" id="IPR028978">
    <property type="entry name" value="Chorismate_lyase_/UTRA_dom_sf"/>
</dbReference>
<reference evidence="6" key="1">
    <citation type="journal article" date="2019" name="Int. J. Syst. Evol. Microbiol.">
        <title>The Global Catalogue of Microorganisms (GCM) 10K type strain sequencing project: providing services to taxonomists for standard genome sequencing and annotation.</title>
        <authorList>
            <consortium name="The Broad Institute Genomics Platform"/>
            <consortium name="The Broad Institute Genome Sequencing Center for Infectious Disease"/>
            <person name="Wu L."/>
            <person name="Ma J."/>
        </authorList>
    </citation>
    <scope>NUCLEOTIDE SEQUENCE [LARGE SCALE GENOMIC DNA]</scope>
    <source>
        <strain evidence="6">CGMCC 1.12295</strain>
    </source>
</reference>
<evidence type="ECO:0000256" key="3">
    <source>
        <dbReference type="ARBA" id="ARBA00023163"/>
    </source>
</evidence>
<dbReference type="RefSeq" id="WP_380775554.1">
    <property type="nucleotide sequence ID" value="NZ_JBHUEO010000072.1"/>
</dbReference>
<dbReference type="PROSITE" id="PS50949">
    <property type="entry name" value="HTH_GNTR"/>
    <property type="match status" value="1"/>
</dbReference>
<evidence type="ECO:0000259" key="4">
    <source>
        <dbReference type="PROSITE" id="PS50949"/>
    </source>
</evidence>
<sequence>MSVSKESARPMYRQLADTLKDEIYSGQIQPGETIGSQRQLEERFNVSTVTVRRAIQLLKDEGLVITNHGKGTYVKPTNKLEQHLVHLQSFSEVLEEQGVHSQTHIIKAEMLPMEDLEEHDLPPDFGSVSFYIERLHLVDDQPVALALIYLPAFIGEQLTIEELKAHSVYELIEKKLGMTLGKAEQTIEACPAMDEVAALLQVKENTPLLRAERLSFSEDNIPVEKIEFYYHHSVYSFRIKLTRADQMTMWPD</sequence>
<evidence type="ECO:0000313" key="5">
    <source>
        <dbReference type="EMBL" id="MFD1708356.1"/>
    </source>
</evidence>
<dbReference type="PANTHER" id="PTHR44846">
    <property type="entry name" value="MANNOSYL-D-GLYCERATE TRANSPORT/METABOLISM SYSTEM REPRESSOR MNGR-RELATED"/>
    <property type="match status" value="1"/>
</dbReference>
<dbReference type="SMART" id="SM00345">
    <property type="entry name" value="HTH_GNTR"/>
    <property type="match status" value="1"/>
</dbReference>
<dbReference type="SUPFAM" id="SSF46785">
    <property type="entry name" value="Winged helix' DNA-binding domain"/>
    <property type="match status" value="1"/>
</dbReference>
<dbReference type="InterPro" id="IPR050679">
    <property type="entry name" value="Bact_HTH_transcr_reg"/>
</dbReference>
<comment type="caution">
    <text evidence="5">The sequence shown here is derived from an EMBL/GenBank/DDBJ whole genome shotgun (WGS) entry which is preliminary data.</text>
</comment>
<keyword evidence="2" id="KW-0238">DNA-binding</keyword>
<dbReference type="PRINTS" id="PR00035">
    <property type="entry name" value="HTHGNTR"/>
</dbReference>
<dbReference type="Pfam" id="PF07702">
    <property type="entry name" value="UTRA"/>
    <property type="match status" value="1"/>
</dbReference>
<keyword evidence="3" id="KW-0804">Transcription</keyword>
<dbReference type="InterPro" id="IPR036390">
    <property type="entry name" value="WH_DNA-bd_sf"/>
</dbReference>
<evidence type="ECO:0000313" key="6">
    <source>
        <dbReference type="Proteomes" id="UP001597301"/>
    </source>
</evidence>
<keyword evidence="1" id="KW-0805">Transcription regulation</keyword>
<dbReference type="Proteomes" id="UP001597301">
    <property type="component" value="Unassembled WGS sequence"/>
</dbReference>
<dbReference type="SUPFAM" id="SSF64288">
    <property type="entry name" value="Chorismate lyase-like"/>
    <property type="match status" value="1"/>
</dbReference>